<dbReference type="InterPro" id="IPR023696">
    <property type="entry name" value="Ureohydrolase_dom_sf"/>
</dbReference>
<keyword evidence="3" id="KW-0464">Manganese</keyword>
<dbReference type="PANTHER" id="PTHR43782:SF3">
    <property type="entry name" value="ARGINASE"/>
    <property type="match status" value="1"/>
</dbReference>
<comment type="similarity">
    <text evidence="4">Belongs to the arginase family.</text>
</comment>
<evidence type="ECO:0000313" key="6">
    <source>
        <dbReference type="Proteomes" id="UP001366503"/>
    </source>
</evidence>
<reference evidence="5 6" key="1">
    <citation type="submission" date="2022-12" db="EMBL/GenBank/DDBJ databases">
        <authorList>
            <person name="Muema E."/>
        </authorList>
    </citation>
    <scope>NUCLEOTIDE SEQUENCE [LARGE SCALE GENOMIC DNA]</scope>
    <source>
        <strain evidence="6">1330</strain>
    </source>
</reference>
<dbReference type="RefSeq" id="WP_337096906.1">
    <property type="nucleotide sequence ID" value="NZ_JAPYKO010000036.1"/>
</dbReference>
<dbReference type="PROSITE" id="PS51409">
    <property type="entry name" value="ARGINASE_2"/>
    <property type="match status" value="1"/>
</dbReference>
<accession>A0ABU8KL36</accession>
<dbReference type="SUPFAM" id="SSF52768">
    <property type="entry name" value="Arginase/deacetylase"/>
    <property type="match status" value="1"/>
</dbReference>
<organism evidence="5 6">
    <name type="scientific">Mesorhizobium argentiipisi</name>
    <dbReference type="NCBI Taxonomy" id="3015175"/>
    <lineage>
        <taxon>Bacteria</taxon>
        <taxon>Pseudomonadati</taxon>
        <taxon>Pseudomonadota</taxon>
        <taxon>Alphaproteobacteria</taxon>
        <taxon>Hyphomicrobiales</taxon>
        <taxon>Phyllobacteriaceae</taxon>
        <taxon>Mesorhizobium</taxon>
    </lineage>
</organism>
<evidence type="ECO:0000256" key="4">
    <source>
        <dbReference type="PROSITE-ProRule" id="PRU00742"/>
    </source>
</evidence>
<evidence type="ECO:0000256" key="2">
    <source>
        <dbReference type="ARBA" id="ARBA00022801"/>
    </source>
</evidence>
<evidence type="ECO:0000256" key="1">
    <source>
        <dbReference type="ARBA" id="ARBA00022723"/>
    </source>
</evidence>
<dbReference type="InterPro" id="IPR006035">
    <property type="entry name" value="Ureohydrolase"/>
</dbReference>
<dbReference type="Gene3D" id="3.40.800.10">
    <property type="entry name" value="Ureohydrolase domain"/>
    <property type="match status" value="1"/>
</dbReference>
<keyword evidence="6" id="KW-1185">Reference proteome</keyword>
<comment type="caution">
    <text evidence="5">The sequence shown here is derived from an EMBL/GenBank/DDBJ whole genome shotgun (WGS) entry which is preliminary data.</text>
</comment>
<dbReference type="PANTHER" id="PTHR43782">
    <property type="entry name" value="ARGINASE"/>
    <property type="match status" value="1"/>
</dbReference>
<keyword evidence="2" id="KW-0378">Hydrolase</keyword>
<evidence type="ECO:0000313" key="5">
    <source>
        <dbReference type="EMBL" id="MEI9406422.1"/>
    </source>
</evidence>
<protein>
    <submittedName>
        <fullName evidence="5">Arginase family protein</fullName>
    </submittedName>
</protein>
<keyword evidence="1" id="KW-0479">Metal-binding</keyword>
<proteinExistence type="inferred from homology"/>
<sequence>MPISLIGLPYMNGIRQPNAGYSFALGPTVLLDDANVPAAMREAFDDVEVTMIDDVDEPGPRETGGDHRLLPVGAEMARILVQNIRLATLVAEARAKGRVPITSIGCCSAALGMAGGVGNAEGDIGMIWFDCHGDAKTPDTSENGWFEGMPVTTIAGKCWPRLRRKIPGFREVPEDRIITIGLQEQFSPTGRQGSGDALGRTVHKLDFEKHGFEQAIILALDDLLTRCKKVFIHVDVDVLDPTVLKPSTHTAPGGLTSEQLAKALELIGERFEILAIAWSAFDPTIDPRGPAVLVPLIVHSAEVAARSVANGKRPKSGA</sequence>
<evidence type="ECO:0000256" key="3">
    <source>
        <dbReference type="ARBA" id="ARBA00023211"/>
    </source>
</evidence>
<dbReference type="PRINTS" id="PR00116">
    <property type="entry name" value="ARGINASE"/>
</dbReference>
<dbReference type="EMBL" id="JAPYKO010000036">
    <property type="protein sequence ID" value="MEI9406422.1"/>
    <property type="molecule type" value="Genomic_DNA"/>
</dbReference>
<dbReference type="Proteomes" id="UP001366503">
    <property type="component" value="Unassembled WGS sequence"/>
</dbReference>
<name>A0ABU8KL36_9HYPH</name>
<gene>
    <name evidence="5" type="ORF">O7A05_30315</name>
</gene>
<dbReference type="Pfam" id="PF00491">
    <property type="entry name" value="Arginase"/>
    <property type="match status" value="1"/>
</dbReference>